<protein>
    <recommendedName>
        <fullName evidence="1">Microbial-type PARG catalytic domain-containing protein</fullName>
    </recommendedName>
</protein>
<name>A0A814QXY9_9BILA</name>
<reference evidence="3" key="1">
    <citation type="submission" date="2021-02" db="EMBL/GenBank/DDBJ databases">
        <authorList>
            <person name="Nowell W R."/>
        </authorList>
    </citation>
    <scope>NUCLEOTIDE SEQUENCE</scope>
</reference>
<dbReference type="InterPro" id="IPR012664">
    <property type="entry name" value="CHP02452"/>
</dbReference>
<dbReference type="PIRSF" id="PIRSF014899">
    <property type="entry name" value="UCP014899"/>
    <property type="match status" value="1"/>
</dbReference>
<dbReference type="Proteomes" id="UP000677228">
    <property type="component" value="Unassembled WGS sequence"/>
</dbReference>
<dbReference type="AlphaFoldDB" id="A0A814QXY9"/>
<evidence type="ECO:0000313" key="3">
    <source>
        <dbReference type="EMBL" id="CAF1125285.1"/>
    </source>
</evidence>
<dbReference type="InterPro" id="IPR043472">
    <property type="entry name" value="Macro_dom-like"/>
</dbReference>
<dbReference type="SUPFAM" id="SSF52949">
    <property type="entry name" value="Macro domain-like"/>
    <property type="match status" value="1"/>
</dbReference>
<dbReference type="Gene3D" id="3.40.220.10">
    <property type="entry name" value="Leucine Aminopeptidase, subunit E, domain 1"/>
    <property type="match status" value="1"/>
</dbReference>
<dbReference type="InterPro" id="IPR019261">
    <property type="entry name" value="PARG_cat_microbial"/>
</dbReference>
<dbReference type="NCBIfam" id="TIGR02452">
    <property type="entry name" value="TIGR02452 family protein"/>
    <property type="match status" value="1"/>
</dbReference>
<dbReference type="EMBL" id="CAJOBA010008601">
    <property type="protein sequence ID" value="CAF3832395.1"/>
    <property type="molecule type" value="Genomic_DNA"/>
</dbReference>
<evidence type="ECO:0000313" key="2">
    <source>
        <dbReference type="EMBL" id="CAF1067567.1"/>
    </source>
</evidence>
<evidence type="ECO:0000259" key="1">
    <source>
        <dbReference type="Pfam" id="PF10021"/>
    </source>
</evidence>
<feature type="domain" description="Microbial-type PARG catalytic" evidence="1">
    <location>
        <begin position="21"/>
        <end position="138"/>
    </location>
</feature>
<proteinExistence type="predicted"/>
<dbReference type="EMBL" id="CAJOBC010006151">
    <property type="protein sequence ID" value="CAF3888825.1"/>
    <property type="molecule type" value="Genomic_DNA"/>
</dbReference>
<sequence length="264" mass="30043">MQTFVYDRNSKLSHGTKISVNNMKTPYASTSVKVVNEDCLIIYQKLVSEGRRLLLLNMTNQASPGGGYRKGGGAQEENVFRRSNYYQSLDAEITDKDRSERLHCNDKCELKQISKSDSFYPMDDFGAIYTTGITVFRQTEVNGYAYIKAPLFNVCAIAMAVHRDPKLQNNRTLENKFAVNTQKKVENIFAIAHYHKHDCLVLSALGCGAFKNPPGHIASIFKSVILQYVGLFNIIYFAIVDDQMQAIKLIHREIFFHSKNFEFL</sequence>
<dbReference type="Proteomes" id="UP000682733">
    <property type="component" value="Unassembled WGS sequence"/>
</dbReference>
<dbReference type="PANTHER" id="PTHR35596">
    <property type="entry name" value="DUF2263 DOMAIN-CONTAINING PROTEIN"/>
    <property type="match status" value="1"/>
</dbReference>
<gene>
    <name evidence="3" type="ORF">GPM918_LOCUS19902</name>
    <name evidence="2" type="ORF">OVA965_LOCUS17733</name>
    <name evidence="5" type="ORF">SRO942_LOCUS19899</name>
    <name evidence="4" type="ORF">TMI583_LOCUS17744</name>
</gene>
<evidence type="ECO:0000313" key="5">
    <source>
        <dbReference type="EMBL" id="CAF3888825.1"/>
    </source>
</evidence>
<organism evidence="3 6">
    <name type="scientific">Didymodactylos carnosus</name>
    <dbReference type="NCBI Taxonomy" id="1234261"/>
    <lineage>
        <taxon>Eukaryota</taxon>
        <taxon>Metazoa</taxon>
        <taxon>Spiralia</taxon>
        <taxon>Gnathifera</taxon>
        <taxon>Rotifera</taxon>
        <taxon>Eurotatoria</taxon>
        <taxon>Bdelloidea</taxon>
        <taxon>Philodinida</taxon>
        <taxon>Philodinidae</taxon>
        <taxon>Didymodactylos</taxon>
    </lineage>
</organism>
<dbReference type="Proteomes" id="UP000681722">
    <property type="component" value="Unassembled WGS sequence"/>
</dbReference>
<keyword evidence="6" id="KW-1185">Reference proteome</keyword>
<dbReference type="EMBL" id="CAJNOQ010006151">
    <property type="protein sequence ID" value="CAF1125285.1"/>
    <property type="molecule type" value="Genomic_DNA"/>
</dbReference>
<evidence type="ECO:0000313" key="6">
    <source>
        <dbReference type="Proteomes" id="UP000663829"/>
    </source>
</evidence>
<evidence type="ECO:0000313" key="4">
    <source>
        <dbReference type="EMBL" id="CAF3832395.1"/>
    </source>
</evidence>
<comment type="caution">
    <text evidence="3">The sequence shown here is derived from an EMBL/GenBank/DDBJ whole genome shotgun (WGS) entry which is preliminary data.</text>
</comment>
<dbReference type="Pfam" id="PF10021">
    <property type="entry name" value="PARG_cat_microb"/>
    <property type="match status" value="1"/>
</dbReference>
<accession>A0A814QXY9</accession>
<dbReference type="EMBL" id="CAJNOK010008586">
    <property type="protein sequence ID" value="CAF1067567.1"/>
    <property type="molecule type" value="Genomic_DNA"/>
</dbReference>
<dbReference type="PANTHER" id="PTHR35596:SF1">
    <property type="entry name" value="MICROBIAL-TYPE PARG CATALYTIC DOMAIN-CONTAINING PROTEIN"/>
    <property type="match status" value="1"/>
</dbReference>
<dbReference type="OrthoDB" id="9985428at2759"/>
<dbReference type="Proteomes" id="UP000663829">
    <property type="component" value="Unassembled WGS sequence"/>
</dbReference>